<dbReference type="GO" id="GO:0006801">
    <property type="term" value="P:superoxide metabolic process"/>
    <property type="evidence" value="ECO:0007669"/>
    <property type="project" value="InterPro"/>
</dbReference>
<dbReference type="InterPro" id="IPR018152">
    <property type="entry name" value="SOD_Cu/Zn_BS"/>
</dbReference>
<reference evidence="5 6" key="1">
    <citation type="submission" date="2019-08" db="EMBL/GenBank/DDBJ databases">
        <authorList>
            <person name="Dhanesh K."/>
            <person name="Kumar G."/>
            <person name="Sasikala C."/>
            <person name="Venkata Ramana C."/>
        </authorList>
    </citation>
    <scope>NUCLEOTIDE SEQUENCE [LARGE SCALE GENOMIC DNA]</scope>
    <source>
        <strain evidence="5 6">JC645</strain>
    </source>
</reference>
<feature type="signal peptide" evidence="3">
    <location>
        <begin position="1"/>
        <end position="20"/>
    </location>
</feature>
<feature type="compositionally biased region" description="Basic and acidic residues" evidence="2">
    <location>
        <begin position="110"/>
        <end position="129"/>
    </location>
</feature>
<dbReference type="PRINTS" id="PR00068">
    <property type="entry name" value="CUZNDISMTASE"/>
</dbReference>
<keyword evidence="3" id="KW-0732">Signal</keyword>
<dbReference type="GO" id="GO:0005507">
    <property type="term" value="F:copper ion binding"/>
    <property type="evidence" value="ECO:0007669"/>
    <property type="project" value="InterPro"/>
</dbReference>
<dbReference type="Gene3D" id="2.60.40.200">
    <property type="entry name" value="Superoxide dismutase, copper/zinc binding domain"/>
    <property type="match status" value="1"/>
</dbReference>
<dbReference type="Pfam" id="PF00080">
    <property type="entry name" value="Sod_Cu"/>
    <property type="match status" value="1"/>
</dbReference>
<feature type="domain" description="Superoxide dismutase copper/zinc binding" evidence="4">
    <location>
        <begin position="86"/>
        <end position="214"/>
    </location>
</feature>
<dbReference type="InterPro" id="IPR001424">
    <property type="entry name" value="SOD_Cu_Zn_dom"/>
</dbReference>
<name>A0A5M6DA25_9BACT</name>
<keyword evidence="6" id="KW-1185">Reference proteome</keyword>
<dbReference type="AlphaFoldDB" id="A0A5M6DA25"/>
<proteinExistence type="inferred from homology"/>
<dbReference type="EMBL" id="VWOX01000006">
    <property type="protein sequence ID" value="KAA5543270.1"/>
    <property type="molecule type" value="Genomic_DNA"/>
</dbReference>
<gene>
    <name evidence="5" type="ORF">FYK55_12140</name>
</gene>
<comment type="caution">
    <text evidence="5">The sequence shown here is derived from an EMBL/GenBank/DDBJ whole genome shotgun (WGS) entry which is preliminary data.</text>
</comment>
<feature type="region of interest" description="Disordered" evidence="2">
    <location>
        <begin position="110"/>
        <end position="151"/>
    </location>
</feature>
<organism evidence="5 6">
    <name type="scientific">Roseiconus nitratireducens</name>
    <dbReference type="NCBI Taxonomy" id="2605748"/>
    <lineage>
        <taxon>Bacteria</taxon>
        <taxon>Pseudomonadati</taxon>
        <taxon>Planctomycetota</taxon>
        <taxon>Planctomycetia</taxon>
        <taxon>Pirellulales</taxon>
        <taxon>Pirellulaceae</taxon>
        <taxon>Roseiconus</taxon>
    </lineage>
</organism>
<feature type="chain" id="PRO_5024423720" evidence="3">
    <location>
        <begin position="21"/>
        <end position="217"/>
    </location>
</feature>
<dbReference type="SUPFAM" id="SSF49329">
    <property type="entry name" value="Cu,Zn superoxide dismutase-like"/>
    <property type="match status" value="1"/>
</dbReference>
<feature type="region of interest" description="Disordered" evidence="2">
    <location>
        <begin position="25"/>
        <end position="71"/>
    </location>
</feature>
<protein>
    <submittedName>
        <fullName evidence="5">Superoxide dismutase family protein</fullName>
    </submittedName>
</protein>
<dbReference type="PANTHER" id="PTHR10003">
    <property type="entry name" value="SUPEROXIDE DISMUTASE CU-ZN -RELATED"/>
    <property type="match status" value="1"/>
</dbReference>
<accession>A0A5M6DA25</accession>
<sequence length="217" mass="22361">MFRKTSSLLLLTLLCFGCNEGPDQDTVVPEPAAPDTTVPDTTTPEQPMPSSGTTSTDAASTNSNDSAASESMVAVANLEPIGDSGVKGTVTFTAVDGGVKVTGEVTGLEPGKHGFHVHEKGDLSDKETGKSAGGHFNPTDQPHGKPSDEKRHVGDLGNIEANEDGVATIEMTDEVISLSGDDAIVGKSLMIHAGEDKFTQPTGDAGARVAFGVIEKQ</sequence>
<dbReference type="PROSITE" id="PS00087">
    <property type="entry name" value="SOD_CU_ZN_1"/>
    <property type="match status" value="1"/>
</dbReference>
<evidence type="ECO:0000256" key="3">
    <source>
        <dbReference type="SAM" id="SignalP"/>
    </source>
</evidence>
<feature type="compositionally biased region" description="Basic and acidic residues" evidence="2">
    <location>
        <begin position="142"/>
        <end position="151"/>
    </location>
</feature>
<evidence type="ECO:0000313" key="6">
    <source>
        <dbReference type="Proteomes" id="UP000324479"/>
    </source>
</evidence>
<evidence type="ECO:0000313" key="5">
    <source>
        <dbReference type="EMBL" id="KAA5543270.1"/>
    </source>
</evidence>
<dbReference type="InterPro" id="IPR024134">
    <property type="entry name" value="SOD_Cu/Zn_/chaperone"/>
</dbReference>
<dbReference type="InterPro" id="IPR036423">
    <property type="entry name" value="SOD-like_Cu/Zn_dom_sf"/>
</dbReference>
<dbReference type="CDD" id="cd00305">
    <property type="entry name" value="Cu-Zn_Superoxide_Dismutase"/>
    <property type="match status" value="1"/>
</dbReference>
<dbReference type="Proteomes" id="UP000324479">
    <property type="component" value="Unassembled WGS sequence"/>
</dbReference>
<evidence type="ECO:0000256" key="2">
    <source>
        <dbReference type="SAM" id="MobiDB-lite"/>
    </source>
</evidence>
<comment type="similarity">
    <text evidence="1">Belongs to the Cu-Zn superoxide dismutase family.</text>
</comment>
<evidence type="ECO:0000256" key="1">
    <source>
        <dbReference type="ARBA" id="ARBA00010457"/>
    </source>
</evidence>
<evidence type="ECO:0000259" key="4">
    <source>
        <dbReference type="Pfam" id="PF00080"/>
    </source>
</evidence>
<feature type="compositionally biased region" description="Low complexity" evidence="2">
    <location>
        <begin position="26"/>
        <end position="69"/>
    </location>
</feature>